<dbReference type="Proteomes" id="UP000008555">
    <property type="component" value="Chromosome"/>
</dbReference>
<proteinExistence type="predicted"/>
<dbReference type="RefSeq" id="WP_010957346.1">
    <property type="nucleotide sequence ID" value="NC_009727.1"/>
</dbReference>
<gene>
    <name evidence="1" type="ordered locus">CBUD_2051</name>
</gene>
<protein>
    <submittedName>
        <fullName evidence="1">Uncharacterized protein</fullName>
    </submittedName>
</protein>
<sequence>MEKRGRSVMSIFSETMKKSISIYRQMLRKYLPQAERTKKLNQLKLKDRHLYNSEVELYRLGHTIVTDIKENLDNTNVSYYSYSGVRNFANHLENFLENYEIENSDRVIHRSQKVARALVEAIQLLTVPRNQLTEEIKEKLVSCTALIASFGSEEQRELYKTMLQNTIHKQQEQNAAFYRLILHNFQKEMQEVSR</sequence>
<evidence type="ECO:0000313" key="1">
    <source>
        <dbReference type="EMBL" id="ABS77394.2"/>
    </source>
</evidence>
<accession>A9KGX0</accession>
<dbReference type="HOGENOM" id="CLU_1452193_0_0_6"/>
<evidence type="ECO:0000313" key="2">
    <source>
        <dbReference type="Proteomes" id="UP000008555"/>
    </source>
</evidence>
<dbReference type="EMBL" id="CP000733">
    <property type="protein sequence ID" value="ABS77394.2"/>
    <property type="molecule type" value="Genomic_DNA"/>
</dbReference>
<dbReference type="AlphaFoldDB" id="A9KGX0"/>
<name>A9KGX0_COXBN</name>
<reference evidence="1 2" key="1">
    <citation type="journal article" date="2009" name="Infect. Immun.">
        <title>Comparative genomics reveal extensive transposon-mediated genomic plasticity and diversity among potential effector proteins within the genus Coxiella.</title>
        <authorList>
            <person name="Beare P.A."/>
            <person name="Unsworth N."/>
            <person name="Andoh M."/>
            <person name="Voth D.E."/>
            <person name="Omsland A."/>
            <person name="Gilk S.D."/>
            <person name="Williams K.P."/>
            <person name="Sobral B.W."/>
            <person name="Kupko J.J.III."/>
            <person name="Porcella S.F."/>
            <person name="Samuel J.E."/>
            <person name="Heinzen R.A."/>
        </authorList>
    </citation>
    <scope>NUCLEOTIDE SEQUENCE [LARGE SCALE GENOMIC DNA]</scope>
    <source>
        <strain evidence="1 2">Dugway 5J108-111</strain>
    </source>
</reference>
<organism evidence="1 2">
    <name type="scientific">Coxiella burnetii (strain Dugway 5J108-111)</name>
    <dbReference type="NCBI Taxonomy" id="434922"/>
    <lineage>
        <taxon>Bacteria</taxon>
        <taxon>Pseudomonadati</taxon>
        <taxon>Pseudomonadota</taxon>
        <taxon>Gammaproteobacteria</taxon>
        <taxon>Legionellales</taxon>
        <taxon>Coxiellaceae</taxon>
        <taxon>Coxiella</taxon>
    </lineage>
</organism>
<dbReference type="KEGG" id="cbd:CBUD_2051"/>